<proteinExistence type="predicted"/>
<accession>A0A9D4YM42</accession>
<evidence type="ECO:0000313" key="2">
    <source>
        <dbReference type="EMBL" id="KAI5442121.1"/>
    </source>
</evidence>
<evidence type="ECO:0000313" key="3">
    <source>
        <dbReference type="Proteomes" id="UP001058974"/>
    </source>
</evidence>
<dbReference type="Gramene" id="Psat01G0126100-T1">
    <property type="protein sequence ID" value="KAI5442121.1"/>
    <property type="gene ID" value="KIW84_011261"/>
</dbReference>
<keyword evidence="3" id="KW-1185">Reference proteome</keyword>
<dbReference type="EMBL" id="JAMSHJ010000001">
    <property type="protein sequence ID" value="KAI5442121.1"/>
    <property type="molecule type" value="Genomic_DNA"/>
</dbReference>
<reference evidence="2 3" key="1">
    <citation type="journal article" date="2022" name="Nat. Genet.">
        <title>Improved pea reference genome and pan-genome highlight genomic features and evolutionary characteristics.</title>
        <authorList>
            <person name="Yang T."/>
            <person name="Liu R."/>
            <person name="Luo Y."/>
            <person name="Hu S."/>
            <person name="Wang D."/>
            <person name="Wang C."/>
            <person name="Pandey M.K."/>
            <person name="Ge S."/>
            <person name="Xu Q."/>
            <person name="Li N."/>
            <person name="Li G."/>
            <person name="Huang Y."/>
            <person name="Saxena R.K."/>
            <person name="Ji Y."/>
            <person name="Li M."/>
            <person name="Yan X."/>
            <person name="He Y."/>
            <person name="Liu Y."/>
            <person name="Wang X."/>
            <person name="Xiang C."/>
            <person name="Varshney R.K."/>
            <person name="Ding H."/>
            <person name="Gao S."/>
            <person name="Zong X."/>
        </authorList>
    </citation>
    <scope>NUCLEOTIDE SEQUENCE [LARGE SCALE GENOMIC DNA]</scope>
    <source>
        <strain evidence="2 3">cv. Zhongwan 6</strain>
    </source>
</reference>
<organism evidence="2 3">
    <name type="scientific">Pisum sativum</name>
    <name type="common">Garden pea</name>
    <name type="synonym">Lathyrus oleraceus</name>
    <dbReference type="NCBI Taxonomy" id="3888"/>
    <lineage>
        <taxon>Eukaryota</taxon>
        <taxon>Viridiplantae</taxon>
        <taxon>Streptophyta</taxon>
        <taxon>Embryophyta</taxon>
        <taxon>Tracheophyta</taxon>
        <taxon>Spermatophyta</taxon>
        <taxon>Magnoliopsida</taxon>
        <taxon>eudicotyledons</taxon>
        <taxon>Gunneridae</taxon>
        <taxon>Pentapetalae</taxon>
        <taxon>rosids</taxon>
        <taxon>fabids</taxon>
        <taxon>Fabales</taxon>
        <taxon>Fabaceae</taxon>
        <taxon>Papilionoideae</taxon>
        <taxon>50 kb inversion clade</taxon>
        <taxon>NPAAA clade</taxon>
        <taxon>Hologalegina</taxon>
        <taxon>IRL clade</taxon>
        <taxon>Fabeae</taxon>
        <taxon>Lathyrus</taxon>
    </lineage>
</organism>
<feature type="compositionally biased region" description="Low complexity" evidence="1">
    <location>
        <begin position="139"/>
        <end position="158"/>
    </location>
</feature>
<feature type="region of interest" description="Disordered" evidence="1">
    <location>
        <begin position="315"/>
        <end position="340"/>
    </location>
</feature>
<evidence type="ECO:0000256" key="1">
    <source>
        <dbReference type="SAM" id="MobiDB-lite"/>
    </source>
</evidence>
<gene>
    <name evidence="2" type="ORF">KIW84_011261</name>
</gene>
<feature type="compositionally biased region" description="Pro residues" evidence="1">
    <location>
        <begin position="128"/>
        <end position="138"/>
    </location>
</feature>
<sequence length="383" mass="43719">MSREELFFIFSIFQSKPINSAAFLLAILARVSNQKIENIYVSGIVTHIDITLGLCNQVAHLTHWCEYELIDTYHCLNSRLVRREETTEYNIVILSDVVNQSTLPSPEKTNVHNCDNWHYPIEIQDESPTPPPTPPPYEYHPTPSSDSFSSSSDGSAPFGEHRTELQTIQTNLTTLRTNLTILRCDFMNNTDVMAEQMDNIYQEIYTIRRFLRPDMEHIRARALDLHTELATLDPLPMLSLYIDVCHHMRLIKNESDGRFSLMIANKVVPSIILPCPIRTDVRVRENWTYNLNVSVEAGPVPMDIHQNVVVDGDTNDEFDQRERGSHVHQSPSYHPPHIPASPAHTTHFFDHFAGTSSGATHAILDDILNEMLPRMPPTLRETT</sequence>
<comment type="caution">
    <text evidence="2">The sequence shown here is derived from an EMBL/GenBank/DDBJ whole genome shotgun (WGS) entry which is preliminary data.</text>
</comment>
<dbReference type="AlphaFoldDB" id="A0A9D4YM42"/>
<feature type="region of interest" description="Disordered" evidence="1">
    <location>
        <begin position="121"/>
        <end position="159"/>
    </location>
</feature>
<name>A0A9D4YM42_PEA</name>
<protein>
    <submittedName>
        <fullName evidence="2">Uncharacterized protein</fullName>
    </submittedName>
</protein>
<dbReference type="Proteomes" id="UP001058974">
    <property type="component" value="Chromosome 1"/>
</dbReference>